<dbReference type="Proteomes" id="UP000324222">
    <property type="component" value="Unassembled WGS sequence"/>
</dbReference>
<sequence>MNIRASLHPPNSSATRCPVHAASSTAPPRSCWRDFLATVPLCVAAHLPPSTSTPEQCRGRHAGCLSNAGWSHSAHPLPVSSDN</sequence>
<proteinExistence type="predicted"/>
<dbReference type="EMBL" id="VSRR010049287">
    <property type="protein sequence ID" value="MPC78756.1"/>
    <property type="molecule type" value="Genomic_DNA"/>
</dbReference>
<feature type="region of interest" description="Disordered" evidence="1">
    <location>
        <begin position="1"/>
        <end position="23"/>
    </location>
</feature>
<evidence type="ECO:0000313" key="2">
    <source>
        <dbReference type="EMBL" id="MPC78756.1"/>
    </source>
</evidence>
<evidence type="ECO:0000256" key="1">
    <source>
        <dbReference type="SAM" id="MobiDB-lite"/>
    </source>
</evidence>
<accession>A0A5B7IA33</accession>
<name>A0A5B7IA33_PORTR</name>
<gene>
    <name evidence="2" type="ORF">E2C01_073253</name>
</gene>
<keyword evidence="3" id="KW-1185">Reference proteome</keyword>
<comment type="caution">
    <text evidence="2">The sequence shown here is derived from an EMBL/GenBank/DDBJ whole genome shotgun (WGS) entry which is preliminary data.</text>
</comment>
<reference evidence="2 3" key="1">
    <citation type="submission" date="2019-05" db="EMBL/GenBank/DDBJ databases">
        <title>Another draft genome of Portunus trituberculatus and its Hox gene families provides insights of decapod evolution.</title>
        <authorList>
            <person name="Jeong J.-H."/>
            <person name="Song I."/>
            <person name="Kim S."/>
            <person name="Choi T."/>
            <person name="Kim D."/>
            <person name="Ryu S."/>
            <person name="Kim W."/>
        </authorList>
    </citation>
    <scope>NUCLEOTIDE SEQUENCE [LARGE SCALE GENOMIC DNA]</scope>
    <source>
        <tissue evidence="2">Muscle</tissue>
    </source>
</reference>
<protein>
    <submittedName>
        <fullName evidence="2">Uncharacterized protein</fullName>
    </submittedName>
</protein>
<evidence type="ECO:0000313" key="3">
    <source>
        <dbReference type="Proteomes" id="UP000324222"/>
    </source>
</evidence>
<dbReference type="AlphaFoldDB" id="A0A5B7IA33"/>
<organism evidence="2 3">
    <name type="scientific">Portunus trituberculatus</name>
    <name type="common">Swimming crab</name>
    <name type="synonym">Neptunus trituberculatus</name>
    <dbReference type="NCBI Taxonomy" id="210409"/>
    <lineage>
        <taxon>Eukaryota</taxon>
        <taxon>Metazoa</taxon>
        <taxon>Ecdysozoa</taxon>
        <taxon>Arthropoda</taxon>
        <taxon>Crustacea</taxon>
        <taxon>Multicrustacea</taxon>
        <taxon>Malacostraca</taxon>
        <taxon>Eumalacostraca</taxon>
        <taxon>Eucarida</taxon>
        <taxon>Decapoda</taxon>
        <taxon>Pleocyemata</taxon>
        <taxon>Brachyura</taxon>
        <taxon>Eubrachyura</taxon>
        <taxon>Portunoidea</taxon>
        <taxon>Portunidae</taxon>
        <taxon>Portuninae</taxon>
        <taxon>Portunus</taxon>
    </lineage>
</organism>